<dbReference type="EMBL" id="VIGB01000003">
    <property type="protein sequence ID" value="TQF01158.1"/>
    <property type="molecule type" value="Genomic_DNA"/>
</dbReference>
<dbReference type="NCBIfam" id="NF038151">
    <property type="entry name" value="lanthi_synth_III"/>
    <property type="match status" value="1"/>
</dbReference>
<dbReference type="SMART" id="SM01260">
    <property type="entry name" value="LANC_like"/>
    <property type="match status" value="1"/>
</dbReference>
<dbReference type="OrthoDB" id="1492512at2"/>
<reference evidence="2 3" key="1">
    <citation type="submission" date="2019-06" db="EMBL/GenBank/DDBJ databases">
        <title>Description of Kitasatospora acidophila sp. nov. isolated from pine grove soil, and reclassification of Streptomyces novaecaesareae to Kitasatospora novaeceasareae comb. nov.</title>
        <authorList>
            <person name="Kim M.J."/>
        </authorList>
    </citation>
    <scope>NUCLEOTIDE SEQUENCE [LARGE SCALE GENOMIC DNA]</scope>
    <source>
        <strain evidence="2 3">MMS16-CNU292</strain>
    </source>
</reference>
<dbReference type="SMART" id="SM00220">
    <property type="entry name" value="S_TKc"/>
    <property type="match status" value="1"/>
</dbReference>
<keyword evidence="2" id="KW-0808">Transferase</keyword>
<dbReference type="InterPro" id="IPR011009">
    <property type="entry name" value="Kinase-like_dom_sf"/>
</dbReference>
<evidence type="ECO:0000313" key="2">
    <source>
        <dbReference type="EMBL" id="TQF01158.1"/>
    </source>
</evidence>
<dbReference type="Pfam" id="PF25816">
    <property type="entry name" value="RamC_N"/>
    <property type="match status" value="1"/>
</dbReference>
<dbReference type="InterPro" id="IPR058053">
    <property type="entry name" value="RamC_C"/>
</dbReference>
<dbReference type="Gene3D" id="1.10.510.10">
    <property type="entry name" value="Transferase(Phosphotransferase) domain 1"/>
    <property type="match status" value="1"/>
</dbReference>
<dbReference type="PROSITE" id="PS50011">
    <property type="entry name" value="PROTEIN_KINASE_DOM"/>
    <property type="match status" value="1"/>
</dbReference>
<sequence>MDTRYEVHSFADPLFYDSPVRWGAAEEFTASVEPAPSGWVRGERGIWVMLHPVGRRLPEQGWKVHVSATLENAGQVLETVREYCLGERLPFKFLRGLPVVQLQNAKYAARSASGKFCTLYPVDDEQLARCLAELGAALDGEPGPYILSDLRWRRGPLYVRYGAFIERWLRDADGIPQLAFTDPEGTLVPDVRAPVFEVPDWAPVPEVLREALAERKAARGGGTDKLPYQVERALHFSNAGGIYLARDPESGRQVVLKEGRPHAGLDQRGADAPTRLRHEARMLELLGGVAQVPTLLGRFTAWEHEFLAQEYVEGETLNAWLTRHYPLIHPDPSEAEVAEYAADALALLDRIEAAVAALHLRGVVFGDLHPHNIMVRPNGDIVFIDFELASPIDEFIQPALGAAGFAVPGLTGFDVDLRALAALRLWFFLPLQQLLALDPGKAGDLADAAAKRFALPAGFAERARRELAPPSSAGTTPAGSAAERARLTALLSAPAADWPALRDSLARGIMAAATPEREDRLFPGDIAQFSVDALGLAYGAAGVLYALHSTGAPVDPDHVRWLVEAERRRTPRPGLWTGSHGVAVVLDLLGERHTARQLIDQLAELPLDDQGEDLAAGLAGTVLTLLHFAADRPELLDLARSAGSLLAERQEKGEPSPTAPIGLLRGGSGQALALLRLFERTGDEHLLDCAERALDHDLARCATVSDGTLQVRDKARVLPYLEKGGTGIGLALEEFLTHRPGSPLAASAGPIRRSAEPEFIIQPSLFNGRAGLILYLAEQRRCHPELALDGLIDSHRRSLAWHLVPYRSELAFPGEQLLRLSTDLATGSAGVLLALGAALAGTGGLPLTGPLRPR</sequence>
<dbReference type="InterPro" id="IPR007822">
    <property type="entry name" value="LANC-like"/>
</dbReference>
<proteinExistence type="predicted"/>
<organism evidence="2 3">
    <name type="scientific">Kitasatospora acidiphila</name>
    <dbReference type="NCBI Taxonomy" id="2567942"/>
    <lineage>
        <taxon>Bacteria</taxon>
        <taxon>Bacillati</taxon>
        <taxon>Actinomycetota</taxon>
        <taxon>Actinomycetes</taxon>
        <taxon>Kitasatosporales</taxon>
        <taxon>Streptomycetaceae</taxon>
        <taxon>Kitasatospora</taxon>
    </lineage>
</organism>
<dbReference type="GO" id="GO:0031179">
    <property type="term" value="P:peptide modification"/>
    <property type="evidence" value="ECO:0007669"/>
    <property type="project" value="InterPro"/>
</dbReference>
<dbReference type="GO" id="GO:0004672">
    <property type="term" value="F:protein kinase activity"/>
    <property type="evidence" value="ECO:0007669"/>
    <property type="project" value="InterPro"/>
</dbReference>
<comment type="caution">
    <text evidence="2">The sequence shown here is derived from an EMBL/GenBank/DDBJ whole genome shotgun (WGS) entry which is preliminary data.</text>
</comment>
<protein>
    <submittedName>
        <fullName evidence="2">Phosphotransferase</fullName>
    </submittedName>
</protein>
<dbReference type="RefSeq" id="WP_141631893.1">
    <property type="nucleotide sequence ID" value="NZ_VIGB01000003.1"/>
</dbReference>
<dbReference type="InterPro" id="IPR000719">
    <property type="entry name" value="Prot_kinase_dom"/>
</dbReference>
<accession>A0A540VWN6</accession>
<dbReference type="InterPro" id="IPR057929">
    <property type="entry name" value="RamC_N"/>
</dbReference>
<name>A0A540VWN6_9ACTN</name>
<keyword evidence="3" id="KW-1185">Reference proteome</keyword>
<dbReference type="InterPro" id="IPR053524">
    <property type="entry name" value="Aerial_hyphae_peptide-synth"/>
</dbReference>
<dbReference type="Proteomes" id="UP000319103">
    <property type="component" value="Unassembled WGS sequence"/>
</dbReference>
<evidence type="ECO:0000313" key="3">
    <source>
        <dbReference type="Proteomes" id="UP000319103"/>
    </source>
</evidence>
<dbReference type="Gene3D" id="1.50.10.20">
    <property type="match status" value="1"/>
</dbReference>
<dbReference type="SUPFAM" id="SSF158745">
    <property type="entry name" value="LanC-like"/>
    <property type="match status" value="1"/>
</dbReference>
<dbReference type="Pfam" id="PF00069">
    <property type="entry name" value="Pkinase"/>
    <property type="match status" value="1"/>
</dbReference>
<evidence type="ECO:0000259" key="1">
    <source>
        <dbReference type="PROSITE" id="PS50011"/>
    </source>
</evidence>
<feature type="domain" description="Protein kinase" evidence="1">
    <location>
        <begin position="228"/>
        <end position="510"/>
    </location>
</feature>
<dbReference type="CDD" id="cd04791">
    <property type="entry name" value="LanC_SerThrkinase"/>
    <property type="match status" value="1"/>
</dbReference>
<dbReference type="GO" id="GO:0005524">
    <property type="term" value="F:ATP binding"/>
    <property type="evidence" value="ECO:0007669"/>
    <property type="project" value="InterPro"/>
</dbReference>
<gene>
    <name evidence="2" type="ORF">E6W39_01540</name>
</gene>
<dbReference type="AlphaFoldDB" id="A0A540VWN6"/>
<dbReference type="SUPFAM" id="SSF56112">
    <property type="entry name" value="Protein kinase-like (PK-like)"/>
    <property type="match status" value="1"/>
</dbReference>